<dbReference type="InParanoid" id="A0A1E7EMI9"/>
<keyword evidence="3" id="KW-0862">Zinc</keyword>
<name>A0A1E7EMI9_9STRA</name>
<dbReference type="Pfam" id="PF13639">
    <property type="entry name" value="zf-RING_2"/>
    <property type="match status" value="1"/>
</dbReference>
<dbReference type="Proteomes" id="UP000095751">
    <property type="component" value="Unassembled WGS sequence"/>
</dbReference>
<feature type="domain" description="RING-type" evidence="5">
    <location>
        <begin position="3"/>
        <end position="46"/>
    </location>
</feature>
<evidence type="ECO:0000313" key="6">
    <source>
        <dbReference type="EMBL" id="OEU06803.1"/>
    </source>
</evidence>
<dbReference type="GO" id="GO:0005634">
    <property type="term" value="C:nucleus"/>
    <property type="evidence" value="ECO:0007669"/>
    <property type="project" value="TreeGrafter"/>
</dbReference>
<dbReference type="KEGG" id="fcy:FRACYDRAFT_165109"/>
<dbReference type="GO" id="GO:0061630">
    <property type="term" value="F:ubiquitin protein ligase activity"/>
    <property type="evidence" value="ECO:0007669"/>
    <property type="project" value="TreeGrafter"/>
</dbReference>
<evidence type="ECO:0000256" key="1">
    <source>
        <dbReference type="ARBA" id="ARBA00022723"/>
    </source>
</evidence>
<dbReference type="PANTHER" id="PTHR45931">
    <property type="entry name" value="SI:CH211-59O9.10"/>
    <property type="match status" value="1"/>
</dbReference>
<keyword evidence="7" id="KW-1185">Reference proteome</keyword>
<evidence type="ECO:0000256" key="4">
    <source>
        <dbReference type="PROSITE-ProRule" id="PRU00175"/>
    </source>
</evidence>
<evidence type="ECO:0000313" key="7">
    <source>
        <dbReference type="Proteomes" id="UP000095751"/>
    </source>
</evidence>
<sequence>TTCSICIDEFEEGEKVRLLPLCGHGFHTDCILPWLKDRQGCCPLCKTAVLD</sequence>
<evidence type="ECO:0000259" key="5">
    <source>
        <dbReference type="PROSITE" id="PS50089"/>
    </source>
</evidence>
<keyword evidence="2 4" id="KW-0863">Zinc-finger</keyword>
<dbReference type="OrthoDB" id="49063at2759"/>
<dbReference type="InterPro" id="IPR001841">
    <property type="entry name" value="Znf_RING"/>
</dbReference>
<evidence type="ECO:0000256" key="2">
    <source>
        <dbReference type="ARBA" id="ARBA00022771"/>
    </source>
</evidence>
<reference evidence="6 7" key="1">
    <citation type="submission" date="2016-09" db="EMBL/GenBank/DDBJ databases">
        <title>Extensive genetic diversity and differential bi-allelic expression allows diatom success in the polar Southern Ocean.</title>
        <authorList>
            <consortium name="DOE Joint Genome Institute"/>
            <person name="Mock T."/>
            <person name="Otillar R.P."/>
            <person name="Strauss J."/>
            <person name="Dupont C."/>
            <person name="Frickenhaus S."/>
            <person name="Maumus F."/>
            <person name="Mcmullan M."/>
            <person name="Sanges R."/>
            <person name="Schmutz J."/>
            <person name="Toseland A."/>
            <person name="Valas R."/>
            <person name="Veluchamy A."/>
            <person name="Ward B.J."/>
            <person name="Allen A."/>
            <person name="Barry K."/>
            <person name="Falciatore A."/>
            <person name="Ferrante M."/>
            <person name="Fortunato A.E."/>
            <person name="Gloeckner G."/>
            <person name="Gruber A."/>
            <person name="Hipkin R."/>
            <person name="Janech M."/>
            <person name="Kroth P."/>
            <person name="Leese F."/>
            <person name="Lindquist E."/>
            <person name="Lyon B.R."/>
            <person name="Martin J."/>
            <person name="Mayer C."/>
            <person name="Parker M."/>
            <person name="Quesneville H."/>
            <person name="Raymond J."/>
            <person name="Uhlig C."/>
            <person name="Valentin K.U."/>
            <person name="Worden A.Z."/>
            <person name="Armbrust E.V."/>
            <person name="Bowler C."/>
            <person name="Green B."/>
            <person name="Moulton V."/>
            <person name="Van Oosterhout C."/>
            <person name="Grigoriev I."/>
        </authorList>
    </citation>
    <scope>NUCLEOTIDE SEQUENCE [LARGE SCALE GENOMIC DNA]</scope>
    <source>
        <strain evidence="6 7">CCMP1102</strain>
    </source>
</reference>
<evidence type="ECO:0000256" key="3">
    <source>
        <dbReference type="ARBA" id="ARBA00022833"/>
    </source>
</evidence>
<dbReference type="PANTHER" id="PTHR45931:SF3">
    <property type="entry name" value="RING ZINC FINGER-CONTAINING PROTEIN"/>
    <property type="match status" value="1"/>
</dbReference>
<dbReference type="Gene3D" id="3.30.40.10">
    <property type="entry name" value="Zinc/RING finger domain, C3HC4 (zinc finger)"/>
    <property type="match status" value="1"/>
</dbReference>
<dbReference type="EMBL" id="KV784397">
    <property type="protein sequence ID" value="OEU06803.1"/>
    <property type="molecule type" value="Genomic_DNA"/>
</dbReference>
<accession>A0A1E7EMI9</accession>
<keyword evidence="1" id="KW-0479">Metal-binding</keyword>
<gene>
    <name evidence="6" type="ORF">FRACYDRAFT_165109</name>
</gene>
<dbReference type="SUPFAM" id="SSF57850">
    <property type="entry name" value="RING/U-box"/>
    <property type="match status" value="1"/>
</dbReference>
<feature type="non-terminal residue" evidence="6">
    <location>
        <position position="51"/>
    </location>
</feature>
<dbReference type="SMART" id="SM00184">
    <property type="entry name" value="RING"/>
    <property type="match status" value="1"/>
</dbReference>
<feature type="non-terminal residue" evidence="6">
    <location>
        <position position="1"/>
    </location>
</feature>
<dbReference type="GO" id="GO:0006511">
    <property type="term" value="P:ubiquitin-dependent protein catabolic process"/>
    <property type="evidence" value="ECO:0007669"/>
    <property type="project" value="TreeGrafter"/>
</dbReference>
<dbReference type="AlphaFoldDB" id="A0A1E7EMI9"/>
<dbReference type="GO" id="GO:0008270">
    <property type="term" value="F:zinc ion binding"/>
    <property type="evidence" value="ECO:0007669"/>
    <property type="project" value="UniProtKB-KW"/>
</dbReference>
<protein>
    <submittedName>
        <fullName evidence="6">Ring finger protein 13</fullName>
    </submittedName>
</protein>
<dbReference type="PROSITE" id="PS50089">
    <property type="entry name" value="ZF_RING_2"/>
    <property type="match status" value="1"/>
</dbReference>
<proteinExistence type="predicted"/>
<organism evidence="6 7">
    <name type="scientific">Fragilariopsis cylindrus CCMP1102</name>
    <dbReference type="NCBI Taxonomy" id="635003"/>
    <lineage>
        <taxon>Eukaryota</taxon>
        <taxon>Sar</taxon>
        <taxon>Stramenopiles</taxon>
        <taxon>Ochrophyta</taxon>
        <taxon>Bacillariophyta</taxon>
        <taxon>Bacillariophyceae</taxon>
        <taxon>Bacillariophycidae</taxon>
        <taxon>Bacillariales</taxon>
        <taxon>Bacillariaceae</taxon>
        <taxon>Fragilariopsis</taxon>
    </lineage>
</organism>
<dbReference type="InterPro" id="IPR051834">
    <property type="entry name" value="RING_finger_E3_ligase"/>
</dbReference>
<dbReference type="InterPro" id="IPR013083">
    <property type="entry name" value="Znf_RING/FYVE/PHD"/>
</dbReference>